<name>A0A7V1LZG5_CALAY</name>
<dbReference type="InterPro" id="IPR016181">
    <property type="entry name" value="Acyl_CoA_acyltransferase"/>
</dbReference>
<reference evidence="2" key="1">
    <citation type="journal article" date="2020" name="mSystems">
        <title>Genome- and Community-Level Interaction Insights into Carbon Utilization and Element Cycling Functions of Hydrothermarchaeota in Hydrothermal Sediment.</title>
        <authorList>
            <person name="Zhou Z."/>
            <person name="Liu Y."/>
            <person name="Xu W."/>
            <person name="Pan J."/>
            <person name="Luo Z.H."/>
            <person name="Li M."/>
        </authorList>
    </citation>
    <scope>NUCLEOTIDE SEQUENCE [LARGE SCALE GENOMIC DNA]</scope>
    <source>
        <strain evidence="2">HyVt-456</strain>
    </source>
</reference>
<dbReference type="EMBL" id="DRLD01000199">
    <property type="protein sequence ID" value="HED10454.1"/>
    <property type="molecule type" value="Genomic_DNA"/>
</dbReference>
<evidence type="ECO:0000259" key="1">
    <source>
        <dbReference type="PROSITE" id="PS51186"/>
    </source>
</evidence>
<dbReference type="InterPro" id="IPR000182">
    <property type="entry name" value="GNAT_dom"/>
</dbReference>
<accession>A0A7V1LZG5</accession>
<dbReference type="Gene3D" id="3.40.630.30">
    <property type="match status" value="1"/>
</dbReference>
<comment type="caution">
    <text evidence="2">The sequence shown here is derived from an EMBL/GenBank/DDBJ whole genome shotgun (WGS) entry which is preliminary data.</text>
</comment>
<organism evidence="2">
    <name type="scientific">Caldithrix abyssi</name>
    <dbReference type="NCBI Taxonomy" id="187145"/>
    <lineage>
        <taxon>Bacteria</taxon>
        <taxon>Pseudomonadati</taxon>
        <taxon>Calditrichota</taxon>
        <taxon>Calditrichia</taxon>
        <taxon>Calditrichales</taxon>
        <taxon>Calditrichaceae</taxon>
        <taxon>Caldithrix</taxon>
    </lineage>
</organism>
<dbReference type="PROSITE" id="PS51186">
    <property type="entry name" value="GNAT"/>
    <property type="match status" value="1"/>
</dbReference>
<gene>
    <name evidence="2" type="ORF">ENJ10_07180</name>
</gene>
<dbReference type="SUPFAM" id="SSF55729">
    <property type="entry name" value="Acyl-CoA N-acyltransferases (Nat)"/>
    <property type="match status" value="1"/>
</dbReference>
<proteinExistence type="predicted"/>
<dbReference type="GO" id="GO:0016747">
    <property type="term" value="F:acyltransferase activity, transferring groups other than amino-acyl groups"/>
    <property type="evidence" value="ECO:0007669"/>
    <property type="project" value="InterPro"/>
</dbReference>
<evidence type="ECO:0000313" key="2">
    <source>
        <dbReference type="EMBL" id="HED10454.1"/>
    </source>
</evidence>
<dbReference type="InterPro" id="IPR051531">
    <property type="entry name" value="N-acetyltransferase"/>
</dbReference>
<dbReference type="Proteomes" id="UP000886005">
    <property type="component" value="Unassembled WGS sequence"/>
</dbReference>
<protein>
    <submittedName>
        <fullName evidence="2">N-acetyltransferase</fullName>
    </submittedName>
</protein>
<dbReference type="AlphaFoldDB" id="A0A7V1LZG5"/>
<sequence length="168" mass="19046">MHYKDKATENPHIELRTTVMSDLETLFVFQCDKEAVRMAAFTSADADDRKKYMARWTRLLSDKSVNCATILFEGMIAGSIAKYEMNGRAEITYHTGKAFWGKGLATAALKLFLTREAARPLFGRTAFDNIASQRVLEKCGFKKVGTDRGFANARGREIEEYIYRYDGS</sequence>
<dbReference type="Pfam" id="PF13302">
    <property type="entry name" value="Acetyltransf_3"/>
    <property type="match status" value="1"/>
</dbReference>
<dbReference type="PANTHER" id="PTHR43792">
    <property type="entry name" value="GNAT FAMILY, PUTATIVE (AFU_ORTHOLOGUE AFUA_3G00765)-RELATED-RELATED"/>
    <property type="match status" value="1"/>
</dbReference>
<feature type="domain" description="N-acetyltransferase" evidence="1">
    <location>
        <begin position="13"/>
        <end position="165"/>
    </location>
</feature>